<dbReference type="AlphaFoldDB" id="A0A8T4GWL4"/>
<keyword evidence="3 5" id="KW-0687">Ribonucleoprotein</keyword>
<dbReference type="InterPro" id="IPR001196">
    <property type="entry name" value="Ribosomal_uL15_CS"/>
</dbReference>
<dbReference type="EMBL" id="JAGGLC010000004">
    <property type="protein sequence ID" value="MBP1987511.1"/>
    <property type="molecule type" value="Genomic_DNA"/>
</dbReference>
<keyword evidence="2 5" id="KW-0689">Ribosomal protein</keyword>
<keyword evidence="5" id="KW-0699">rRNA-binding</keyword>
<dbReference type="InterPro" id="IPR021131">
    <property type="entry name" value="Ribosomal_uL15/eL18"/>
</dbReference>
<dbReference type="GO" id="GO:0015934">
    <property type="term" value="C:large ribosomal subunit"/>
    <property type="evidence" value="ECO:0007669"/>
    <property type="project" value="InterPro"/>
</dbReference>
<comment type="function">
    <text evidence="5">Binds to the 23S rRNA.</text>
</comment>
<evidence type="ECO:0000256" key="7">
    <source>
        <dbReference type="SAM" id="MobiDB-lite"/>
    </source>
</evidence>
<dbReference type="Gene3D" id="3.100.10.10">
    <property type="match status" value="1"/>
</dbReference>
<feature type="compositionally biased region" description="Basic and acidic residues" evidence="7">
    <location>
        <begin position="145"/>
        <end position="156"/>
    </location>
</feature>
<feature type="compositionally biased region" description="Acidic residues" evidence="7">
    <location>
        <begin position="157"/>
        <end position="167"/>
    </location>
</feature>
<dbReference type="Proteomes" id="UP000823736">
    <property type="component" value="Unassembled WGS sequence"/>
</dbReference>
<dbReference type="GO" id="GO:0006412">
    <property type="term" value="P:translation"/>
    <property type="evidence" value="ECO:0007669"/>
    <property type="project" value="UniProtKB-UniRule"/>
</dbReference>
<evidence type="ECO:0000313" key="10">
    <source>
        <dbReference type="Proteomes" id="UP000823736"/>
    </source>
</evidence>
<evidence type="ECO:0000259" key="8">
    <source>
        <dbReference type="Pfam" id="PF00828"/>
    </source>
</evidence>
<feature type="domain" description="Large ribosomal subunit protein uL15/eL18" evidence="8">
    <location>
        <begin position="67"/>
        <end position="141"/>
    </location>
</feature>
<evidence type="ECO:0000256" key="2">
    <source>
        <dbReference type="ARBA" id="ARBA00022980"/>
    </source>
</evidence>
<accession>A0A8T4GWL4</accession>
<evidence type="ECO:0000256" key="5">
    <source>
        <dbReference type="HAMAP-Rule" id="MF_01341"/>
    </source>
</evidence>
<name>A0A8T4GWL4_9EURY</name>
<dbReference type="Pfam" id="PF00828">
    <property type="entry name" value="Ribosomal_L27A"/>
    <property type="match status" value="1"/>
</dbReference>
<evidence type="ECO:0000256" key="6">
    <source>
        <dbReference type="RuleBase" id="RU003888"/>
    </source>
</evidence>
<dbReference type="PROSITE" id="PS00475">
    <property type="entry name" value="RIBOSOMAL_L15"/>
    <property type="match status" value="1"/>
</dbReference>
<dbReference type="GO" id="GO:0019843">
    <property type="term" value="F:rRNA binding"/>
    <property type="evidence" value="ECO:0007669"/>
    <property type="project" value="UniProtKB-UniRule"/>
</dbReference>
<dbReference type="OrthoDB" id="9418at2157"/>
<comment type="similarity">
    <text evidence="1 5 6">Belongs to the universal ribosomal protein uL15 family.</text>
</comment>
<feature type="compositionally biased region" description="Basic residues" evidence="7">
    <location>
        <begin position="1"/>
        <end position="41"/>
    </location>
</feature>
<dbReference type="InterPro" id="IPR030878">
    <property type="entry name" value="Ribosomal_uL15"/>
</dbReference>
<dbReference type="InterPro" id="IPR027386">
    <property type="entry name" value="Rbsml_uL15_N"/>
</dbReference>
<evidence type="ECO:0000256" key="4">
    <source>
        <dbReference type="ARBA" id="ARBA00035200"/>
    </source>
</evidence>
<keyword evidence="10" id="KW-1185">Reference proteome</keyword>
<dbReference type="SUPFAM" id="SSF52080">
    <property type="entry name" value="Ribosomal proteins L15p and L18e"/>
    <property type="match status" value="1"/>
</dbReference>
<dbReference type="Gene3D" id="4.10.990.10">
    <property type="match status" value="1"/>
</dbReference>
<dbReference type="InterPro" id="IPR036227">
    <property type="entry name" value="Ribosomal_uL15/eL18_sf"/>
</dbReference>
<reference evidence="9" key="1">
    <citation type="submission" date="2021-03" db="EMBL/GenBank/DDBJ databases">
        <title>Genomic Encyclopedia of Type Strains, Phase IV (KMG-IV): sequencing the most valuable type-strain genomes for metagenomic binning, comparative biology and taxonomic classification.</title>
        <authorList>
            <person name="Goeker M."/>
        </authorList>
    </citation>
    <scope>NUCLEOTIDE SEQUENCE</scope>
    <source>
        <strain evidence="9">DSM 26232</strain>
    </source>
</reference>
<comment type="subunit">
    <text evidence="5">Part of the 50S ribosomal subunit.</text>
</comment>
<evidence type="ECO:0000313" key="9">
    <source>
        <dbReference type="EMBL" id="MBP1987511.1"/>
    </source>
</evidence>
<dbReference type="GO" id="GO:0003735">
    <property type="term" value="F:structural constituent of ribosome"/>
    <property type="evidence" value="ECO:0007669"/>
    <property type="project" value="InterPro"/>
</dbReference>
<dbReference type="RefSeq" id="WP_209491804.1">
    <property type="nucleotide sequence ID" value="NZ_JAGGLC010000004.1"/>
</dbReference>
<organism evidence="9 10">
    <name type="scientific">Halolamina salifodinae</name>
    <dbReference type="NCBI Taxonomy" id="1202767"/>
    <lineage>
        <taxon>Archaea</taxon>
        <taxon>Methanobacteriati</taxon>
        <taxon>Methanobacteriota</taxon>
        <taxon>Stenosarchaea group</taxon>
        <taxon>Halobacteria</taxon>
        <taxon>Halobacteriales</taxon>
        <taxon>Haloferacaceae</taxon>
    </lineage>
</organism>
<evidence type="ECO:0000256" key="1">
    <source>
        <dbReference type="ARBA" id="ARBA00007320"/>
    </source>
</evidence>
<evidence type="ECO:0000256" key="3">
    <source>
        <dbReference type="ARBA" id="ARBA00023274"/>
    </source>
</evidence>
<protein>
    <recommendedName>
        <fullName evidence="4 5">Large ribosomal subunit protein uL15</fullName>
    </recommendedName>
</protein>
<sequence>MTSKKRRQRGSRTHSGGSHKNRRGAGHRGGRGKAGSRKHEMHHYGPWAKHGFTQPEEVQDNVAEVRVQKIDEDAALLAAEGVAENDDGAYTIDARDVAEDGWEVDVVKVLGNGQVRQELHVTADDFSDSATGLIEAAGGSTTVSERAEERAEREAEQAAESEEASED</sequence>
<comment type="caution">
    <text evidence="9">The sequence shown here is derived from an EMBL/GenBank/DDBJ whole genome shotgun (WGS) entry which is preliminary data.</text>
</comment>
<dbReference type="HAMAP" id="MF_01341">
    <property type="entry name" value="Ribosomal_uL15"/>
    <property type="match status" value="1"/>
</dbReference>
<proteinExistence type="inferred from homology"/>
<keyword evidence="5" id="KW-0694">RNA-binding</keyword>
<gene>
    <name evidence="5" type="primary">rpl15</name>
    <name evidence="9" type="ORF">J2753_002012</name>
</gene>
<feature type="region of interest" description="Disordered" evidence="7">
    <location>
        <begin position="128"/>
        <end position="167"/>
    </location>
</feature>
<feature type="region of interest" description="Disordered" evidence="7">
    <location>
        <begin position="1"/>
        <end position="59"/>
    </location>
</feature>